<keyword evidence="1" id="KW-0862">Zinc</keyword>
<organism evidence="3 4">
    <name type="scientific">Cyphomyrmex costatus</name>
    <dbReference type="NCBI Taxonomy" id="456900"/>
    <lineage>
        <taxon>Eukaryota</taxon>
        <taxon>Metazoa</taxon>
        <taxon>Ecdysozoa</taxon>
        <taxon>Arthropoda</taxon>
        <taxon>Hexapoda</taxon>
        <taxon>Insecta</taxon>
        <taxon>Pterygota</taxon>
        <taxon>Neoptera</taxon>
        <taxon>Endopterygota</taxon>
        <taxon>Hymenoptera</taxon>
        <taxon>Apocrita</taxon>
        <taxon>Aculeata</taxon>
        <taxon>Formicoidea</taxon>
        <taxon>Formicidae</taxon>
        <taxon>Myrmicinae</taxon>
        <taxon>Cyphomyrmex</taxon>
    </lineage>
</organism>
<evidence type="ECO:0000259" key="2">
    <source>
        <dbReference type="PROSITE" id="PS50158"/>
    </source>
</evidence>
<evidence type="ECO:0000256" key="1">
    <source>
        <dbReference type="PROSITE-ProRule" id="PRU00047"/>
    </source>
</evidence>
<reference evidence="3 4" key="1">
    <citation type="submission" date="2016-03" db="EMBL/GenBank/DDBJ databases">
        <title>Cyphomyrmex costatus WGS genome.</title>
        <authorList>
            <person name="Nygaard S."/>
            <person name="Hu H."/>
            <person name="Boomsma J."/>
            <person name="Zhang G."/>
        </authorList>
    </citation>
    <scope>NUCLEOTIDE SEQUENCE [LARGE SCALE GENOMIC DNA]</scope>
    <source>
        <strain evidence="3">MS0001</strain>
        <tissue evidence="3">Whole body</tissue>
    </source>
</reference>
<sequence>NKTVVLVSYLRGKARAILESVQNLESLDFSELKGSLFAGDPGDPEGASKAKMLVDKFKEVTANIPNVMISRSEKTMEFRIKDLEDSISKEGLCQYLASLGECAIGDTKMGNINIGPNGLGSVWVRCPLSTAKKITRTPRLKIEWTSVRIDILPGRKIQCYRCLEEGHLKTECKNKVDRSDRCYRCGEADHMPRQCQRSVRCMVCANQGLSANHRLGGRACNPPKDIKRKARSVVSPTAASTEEK</sequence>
<protein>
    <recommendedName>
        <fullName evidence="2">CCHC-type domain-containing protein</fullName>
    </recommendedName>
</protein>
<dbReference type="PROSITE" id="PS50158">
    <property type="entry name" value="ZF_CCHC"/>
    <property type="match status" value="2"/>
</dbReference>
<dbReference type="GO" id="GO:0008270">
    <property type="term" value="F:zinc ion binding"/>
    <property type="evidence" value="ECO:0007669"/>
    <property type="project" value="UniProtKB-KW"/>
</dbReference>
<dbReference type="GO" id="GO:0003676">
    <property type="term" value="F:nucleic acid binding"/>
    <property type="evidence" value="ECO:0007669"/>
    <property type="project" value="InterPro"/>
</dbReference>
<name>A0A195CSR6_9HYME</name>
<dbReference type="SUPFAM" id="SSF57756">
    <property type="entry name" value="Retrovirus zinc finger-like domains"/>
    <property type="match status" value="1"/>
</dbReference>
<accession>A0A195CSR6</accession>
<keyword evidence="1" id="KW-0479">Metal-binding</keyword>
<dbReference type="EMBL" id="KQ977329">
    <property type="protein sequence ID" value="KYN03567.1"/>
    <property type="molecule type" value="Genomic_DNA"/>
</dbReference>
<gene>
    <name evidence="3" type="ORF">ALC62_05694</name>
</gene>
<feature type="non-terminal residue" evidence="3">
    <location>
        <position position="1"/>
    </location>
</feature>
<dbReference type="InterPro" id="IPR036875">
    <property type="entry name" value="Znf_CCHC_sf"/>
</dbReference>
<dbReference type="SMART" id="SM00343">
    <property type="entry name" value="ZnF_C2HC"/>
    <property type="match status" value="2"/>
</dbReference>
<keyword evidence="1" id="KW-0863">Zinc-finger</keyword>
<evidence type="ECO:0000313" key="4">
    <source>
        <dbReference type="Proteomes" id="UP000078542"/>
    </source>
</evidence>
<dbReference type="AlphaFoldDB" id="A0A195CSR6"/>
<feature type="domain" description="CCHC-type" evidence="2">
    <location>
        <begin position="159"/>
        <end position="174"/>
    </location>
</feature>
<dbReference type="InterPro" id="IPR001878">
    <property type="entry name" value="Znf_CCHC"/>
</dbReference>
<dbReference type="Gene3D" id="4.10.60.10">
    <property type="entry name" value="Zinc finger, CCHC-type"/>
    <property type="match status" value="1"/>
</dbReference>
<keyword evidence="4" id="KW-1185">Reference proteome</keyword>
<feature type="domain" description="CCHC-type" evidence="2">
    <location>
        <begin position="181"/>
        <end position="197"/>
    </location>
</feature>
<dbReference type="STRING" id="456900.A0A195CSR6"/>
<dbReference type="Pfam" id="PF00098">
    <property type="entry name" value="zf-CCHC"/>
    <property type="match status" value="1"/>
</dbReference>
<proteinExistence type="predicted"/>
<evidence type="ECO:0000313" key="3">
    <source>
        <dbReference type="EMBL" id="KYN03567.1"/>
    </source>
</evidence>
<dbReference type="Proteomes" id="UP000078542">
    <property type="component" value="Unassembled WGS sequence"/>
</dbReference>